<keyword evidence="3 11" id="KW-0329">Glyoxylate bypass</keyword>
<comment type="subunit">
    <text evidence="2">Homodimer.</text>
</comment>
<evidence type="ECO:0000313" key="13">
    <source>
        <dbReference type="EMBL" id="GAA5087588.1"/>
    </source>
</evidence>
<dbReference type="EMBL" id="BAABKD010000007">
    <property type="protein sequence ID" value="GAA5087588.1"/>
    <property type="molecule type" value="Genomic_DNA"/>
</dbReference>
<dbReference type="InterPro" id="IPR019818">
    <property type="entry name" value="IsoCit/isopropylmalate_DH_CS"/>
</dbReference>
<keyword evidence="8" id="KW-0560">Oxidoreductase</keyword>
<dbReference type="PANTHER" id="PTHR43504">
    <property type="entry name" value="ISOCITRATE DEHYDROGENASE [NADP]"/>
    <property type="match status" value="1"/>
</dbReference>
<evidence type="ECO:0000256" key="11">
    <source>
        <dbReference type="RuleBase" id="RU004446"/>
    </source>
</evidence>
<keyword evidence="5 11" id="KW-0479">Metal-binding</keyword>
<keyword evidence="6" id="KW-0460">Magnesium</keyword>
<evidence type="ECO:0000256" key="5">
    <source>
        <dbReference type="ARBA" id="ARBA00022723"/>
    </source>
</evidence>
<dbReference type="Proteomes" id="UP001500227">
    <property type="component" value="Unassembled WGS sequence"/>
</dbReference>
<dbReference type="Pfam" id="PF00180">
    <property type="entry name" value="Iso_dh"/>
    <property type="match status" value="1"/>
</dbReference>
<evidence type="ECO:0000313" key="14">
    <source>
        <dbReference type="Proteomes" id="UP001500227"/>
    </source>
</evidence>
<evidence type="ECO:0000259" key="12">
    <source>
        <dbReference type="SMART" id="SM01329"/>
    </source>
</evidence>
<evidence type="ECO:0000256" key="4">
    <source>
        <dbReference type="ARBA" id="ARBA00022532"/>
    </source>
</evidence>
<proteinExistence type="inferred from homology"/>
<comment type="catalytic activity">
    <reaction evidence="10">
        <text>D-threo-isocitrate + NADP(+) = 2-oxoglutarate + CO2 + NADPH</text>
        <dbReference type="Rhea" id="RHEA:19629"/>
        <dbReference type="ChEBI" id="CHEBI:15562"/>
        <dbReference type="ChEBI" id="CHEBI:16526"/>
        <dbReference type="ChEBI" id="CHEBI:16810"/>
        <dbReference type="ChEBI" id="CHEBI:57783"/>
        <dbReference type="ChEBI" id="CHEBI:58349"/>
        <dbReference type="EC" id="1.1.1.42"/>
    </reaction>
</comment>
<dbReference type="PANTHER" id="PTHR43504:SF1">
    <property type="entry name" value="ISOCITRATE DEHYDROGENASE [NADP]"/>
    <property type="match status" value="1"/>
</dbReference>
<keyword evidence="4 11" id="KW-0816">Tricarboxylic acid cycle</keyword>
<reference evidence="14" key="1">
    <citation type="journal article" date="2019" name="Int. J. Syst. Evol. Microbiol.">
        <title>The Global Catalogue of Microorganisms (GCM) 10K type strain sequencing project: providing services to taxonomists for standard genome sequencing and annotation.</title>
        <authorList>
            <consortium name="The Broad Institute Genomics Platform"/>
            <consortium name="The Broad Institute Genome Sequencing Center for Infectious Disease"/>
            <person name="Wu L."/>
            <person name="Ma J."/>
        </authorList>
    </citation>
    <scope>NUCLEOTIDE SEQUENCE [LARGE SCALE GENOMIC DNA]</scope>
    <source>
        <strain evidence="14">JCM 18423</strain>
    </source>
</reference>
<dbReference type="PROSITE" id="PS00470">
    <property type="entry name" value="IDH_IMDH"/>
    <property type="match status" value="1"/>
</dbReference>
<comment type="similarity">
    <text evidence="1">Belongs to the isocitrate and isopropylmalate dehydrogenases family.</text>
</comment>
<dbReference type="NCBIfam" id="NF005425">
    <property type="entry name" value="PRK07006.1"/>
    <property type="match status" value="1"/>
</dbReference>
<evidence type="ECO:0000256" key="8">
    <source>
        <dbReference type="ARBA" id="ARBA00023002"/>
    </source>
</evidence>
<dbReference type="SUPFAM" id="SSF53659">
    <property type="entry name" value="Isocitrate/Isopropylmalate dehydrogenase-like"/>
    <property type="match status" value="1"/>
</dbReference>
<dbReference type="InterPro" id="IPR024084">
    <property type="entry name" value="IsoPropMal-DH-like_dom"/>
</dbReference>
<evidence type="ECO:0000256" key="7">
    <source>
        <dbReference type="ARBA" id="ARBA00022857"/>
    </source>
</evidence>
<dbReference type="RefSeq" id="WP_260649909.1">
    <property type="nucleotide sequence ID" value="NZ_BAABKD010000007.1"/>
</dbReference>
<sequence>MSYQHIKVPAQGEKITVNADFSLNVPNQPIIPYIEGDGTGVDISPVMIKVVDAAVEKAYGGEKKIHWMEVYAGEKSTQVYGPDVWLPEETLDAVKDYVVSIKGPLTTPVGGGIRSLNVALRQQLDLYVCLRPVRYFAGVPSPVKEPEKTNMVIFRENSEDIYAGIEFEAESANAKKLIEFLQNELGVNKIRFPNTSGIGVKPVSKEGTQRLVRKAIQYAIDNDRSSVTLVHKGNIMKFTEGGFRDWGYELAMSEFGAELIDGGPWCKFKNPKTGKDIVVKDSIADAFLQQILLRPAEYDVIATLNLNGDYISDALAAQVGGIGIAPGANLSDSVAMFEATHGTAPKYAGKDYVNPGSLILSAEMMLRHMGWTEAADLIISSMEKAIQSKKVTYDFARLMEGATQVSCSDFGNVMIENM</sequence>
<keyword evidence="14" id="KW-1185">Reference proteome</keyword>
<gene>
    <name evidence="13" type="primary">icd</name>
    <name evidence="13" type="ORF">GCM10023337_08200</name>
</gene>
<evidence type="ECO:0000256" key="3">
    <source>
        <dbReference type="ARBA" id="ARBA00022435"/>
    </source>
</evidence>
<keyword evidence="9 11" id="KW-0464">Manganese</keyword>
<accession>A0ABP9M1Q5</accession>
<dbReference type="SMART" id="SM01329">
    <property type="entry name" value="Iso_dh"/>
    <property type="match status" value="1"/>
</dbReference>
<evidence type="ECO:0000256" key="2">
    <source>
        <dbReference type="ARBA" id="ARBA00011738"/>
    </source>
</evidence>
<dbReference type="Gene3D" id="3.40.718.10">
    <property type="entry name" value="Isopropylmalate Dehydrogenase"/>
    <property type="match status" value="1"/>
</dbReference>
<comment type="caution">
    <text evidence="13">The sequence shown here is derived from an EMBL/GenBank/DDBJ whole genome shotgun (WGS) entry which is preliminary data.</text>
</comment>
<keyword evidence="7 11" id="KW-0521">NADP</keyword>
<protein>
    <recommendedName>
        <fullName evidence="11">Isocitrate dehydrogenase [NADP]</fullName>
        <ecNumber evidence="11">1.1.1.42</ecNumber>
    </recommendedName>
</protein>
<evidence type="ECO:0000256" key="10">
    <source>
        <dbReference type="ARBA" id="ARBA00023554"/>
    </source>
</evidence>
<evidence type="ECO:0000256" key="6">
    <source>
        <dbReference type="ARBA" id="ARBA00022842"/>
    </source>
</evidence>
<dbReference type="InterPro" id="IPR004439">
    <property type="entry name" value="Isocitrate_DH_NADP_dimer_prok"/>
</dbReference>
<evidence type="ECO:0000256" key="1">
    <source>
        <dbReference type="ARBA" id="ARBA00007769"/>
    </source>
</evidence>
<feature type="domain" description="Isopropylmalate dehydrogenase-like" evidence="12">
    <location>
        <begin position="30"/>
        <end position="414"/>
    </location>
</feature>
<evidence type="ECO:0000256" key="9">
    <source>
        <dbReference type="ARBA" id="ARBA00023211"/>
    </source>
</evidence>
<dbReference type="EC" id="1.1.1.42" evidence="11"/>
<organism evidence="13 14">
    <name type="scientific">Paenalcaligenes hermetiae</name>
    <dbReference type="NCBI Taxonomy" id="1157987"/>
    <lineage>
        <taxon>Bacteria</taxon>
        <taxon>Pseudomonadati</taxon>
        <taxon>Pseudomonadota</taxon>
        <taxon>Betaproteobacteria</taxon>
        <taxon>Burkholderiales</taxon>
        <taxon>Alcaligenaceae</taxon>
        <taxon>Paenalcaligenes</taxon>
    </lineage>
</organism>
<name>A0ABP9M1Q5_9BURK</name>
<comment type="cofactor">
    <cofactor evidence="11">
        <name>Mg(2+)</name>
        <dbReference type="ChEBI" id="CHEBI:18420"/>
    </cofactor>
    <cofactor evidence="11">
        <name>Mn(2+)</name>
        <dbReference type="ChEBI" id="CHEBI:29035"/>
    </cofactor>
</comment>
<dbReference type="NCBIfam" id="TIGR00183">
    <property type="entry name" value="prok_nadp_idh"/>
    <property type="match status" value="1"/>
</dbReference>